<feature type="region of interest" description="Disordered" evidence="1">
    <location>
        <begin position="248"/>
        <end position="297"/>
    </location>
</feature>
<feature type="transmembrane region" description="Helical" evidence="2">
    <location>
        <begin position="118"/>
        <end position="142"/>
    </location>
</feature>
<dbReference type="Proteomes" id="UP000815677">
    <property type="component" value="Unassembled WGS sequence"/>
</dbReference>
<gene>
    <name evidence="3" type="ORF">MCHLO_12761</name>
</gene>
<keyword evidence="4" id="KW-1185">Reference proteome</keyword>
<proteinExistence type="predicted"/>
<sequence length="351" mass="36126">MSNSSASQSGSSASSSTTTTSVQSSSSSQITTSSSQVTSSTTSAVSSSTTSAISSSTTSAVSSTTTGPSTTPSPILSTQPGGGVVTITQFTTKTSATPTASSSAAAGSSKGFFENKGAVGATFAIVGVVAVGIIFAIVTATLRRRRARRFDREIAEEAKRAPAPVFMDDDDDYNPGGYSAYGAHPGPHSQQHDAMSGGYPASGEGTPSNYMYPSGYSDLGFSDMPGYGAPQQQQDWAGHAQQAYVYPGEEQGQGYPPAPSATPPAELNRSKSGGGGRSLMDSYNSPPPAEQPRTNAMPQYADGYVAQYQQSPHVVEEDDAAYGGVESHHGHVGYDYEEDDGAPRVLKVANE</sequence>
<evidence type="ECO:0000256" key="2">
    <source>
        <dbReference type="SAM" id="Phobius"/>
    </source>
</evidence>
<keyword evidence="2" id="KW-0472">Membrane</keyword>
<keyword evidence="2" id="KW-0812">Transmembrane</keyword>
<name>A0ABQ0LZS5_MYCCL</name>
<protein>
    <recommendedName>
        <fullName evidence="5">Transmembrane protein</fullName>
    </recommendedName>
</protein>
<accession>A0ABQ0LZS5</accession>
<keyword evidence="2" id="KW-1133">Transmembrane helix</keyword>
<evidence type="ECO:0000313" key="3">
    <source>
        <dbReference type="EMBL" id="GAT56062.1"/>
    </source>
</evidence>
<evidence type="ECO:0000313" key="4">
    <source>
        <dbReference type="Proteomes" id="UP000815677"/>
    </source>
</evidence>
<dbReference type="EMBL" id="DF849236">
    <property type="protein sequence ID" value="GAT56062.1"/>
    <property type="molecule type" value="Genomic_DNA"/>
</dbReference>
<evidence type="ECO:0000256" key="1">
    <source>
        <dbReference type="SAM" id="MobiDB-lite"/>
    </source>
</evidence>
<evidence type="ECO:0008006" key="5">
    <source>
        <dbReference type="Google" id="ProtNLM"/>
    </source>
</evidence>
<organism evidence="3 4">
    <name type="scientific">Mycena chlorophos</name>
    <name type="common">Agaric fungus</name>
    <name type="synonym">Agaricus chlorophos</name>
    <dbReference type="NCBI Taxonomy" id="658473"/>
    <lineage>
        <taxon>Eukaryota</taxon>
        <taxon>Fungi</taxon>
        <taxon>Dikarya</taxon>
        <taxon>Basidiomycota</taxon>
        <taxon>Agaricomycotina</taxon>
        <taxon>Agaricomycetes</taxon>
        <taxon>Agaricomycetidae</taxon>
        <taxon>Agaricales</taxon>
        <taxon>Marasmiineae</taxon>
        <taxon>Mycenaceae</taxon>
        <taxon>Mycena</taxon>
    </lineage>
</organism>
<reference evidence="3" key="1">
    <citation type="submission" date="2014-09" db="EMBL/GenBank/DDBJ databases">
        <title>Genome sequence of the luminous mushroom Mycena chlorophos for searching fungal bioluminescence genes.</title>
        <authorList>
            <person name="Tanaka Y."/>
            <person name="Kasuga D."/>
            <person name="Oba Y."/>
            <person name="Hase S."/>
            <person name="Sato K."/>
            <person name="Oba Y."/>
            <person name="Sakakibara Y."/>
        </authorList>
    </citation>
    <scope>NUCLEOTIDE SEQUENCE</scope>
</reference>
<feature type="region of interest" description="Disordered" evidence="1">
    <location>
        <begin position="1"/>
        <end position="82"/>
    </location>
</feature>
<feature type="compositionally biased region" description="Low complexity" evidence="1">
    <location>
        <begin position="1"/>
        <end position="73"/>
    </location>
</feature>